<feature type="signal peptide" evidence="1">
    <location>
        <begin position="1"/>
        <end position="23"/>
    </location>
</feature>
<organism evidence="2 3">
    <name type="scientific">[Myrmecia] bisecta</name>
    <dbReference type="NCBI Taxonomy" id="41462"/>
    <lineage>
        <taxon>Eukaryota</taxon>
        <taxon>Viridiplantae</taxon>
        <taxon>Chlorophyta</taxon>
        <taxon>core chlorophytes</taxon>
        <taxon>Trebouxiophyceae</taxon>
        <taxon>Trebouxiales</taxon>
        <taxon>Trebouxiaceae</taxon>
        <taxon>Myrmecia</taxon>
    </lineage>
</organism>
<evidence type="ECO:0000313" key="2">
    <source>
        <dbReference type="EMBL" id="KAK9811785.1"/>
    </source>
</evidence>
<proteinExistence type="predicted"/>
<dbReference type="Proteomes" id="UP001489004">
    <property type="component" value="Unassembled WGS sequence"/>
</dbReference>
<sequence length="1488" mass="154625">MSCGWHLHLALWLACLLLGSTGAQSSYAGLCSGSLSQDTNSSSSARILLKSRDVAELCHLLDSTVYGSCEAQLPEFGIALAQVTVSHLPALLKLDLISYCAWDSALSVAINSGQRSTAACPRDSPHPDWSLGGAGQGATAFILGQGVDGLGGSQLISQIFADLRALGALIIEQDNTPADKRDPSCVTIWNGACVVPTPAGLRVTSSGNGSQEALASQAGQLAGVALQFYGLYPHAGAQQAADKIMEAAAADFLAQRDIAVSDHNDFVIALPGRDFSSALVIPALPYLTNGSTQLSANTYTANVTACGSSAPGGDVVYLYTPGQDANVTVDICGSAEGTMIHVYESTAQQLLGCTTVSALCRGGAEGSLSVWMRAGELYYVVVDSASPWYRGPYQLSLSAQLPGDLATNALVVSSLPFSANGTTTGFQADYQPSDGDAAACGGLGPDVVYELRVPAATFVEVSLCAAAFPDATLQVYRGSVSGSNLIGCSTDGCGGAPMLRVFMKAATTYFIVVDGRSADSAGPYQLDIAAVAEPLGNRKGAAKTVKELPFTDTAAIGQFSHDYTPPCGSPDASPDVVYELRVAASQYVDLSSCRSEVATQLWVTGPGGSAVACDAGACGAQSRLSAIYLEAGVTYHVFLQGSTFGGAGAANYTLDILPALQGNSIQNPWAVDALPFSHSSNTRRSVDNVQSPACRGGSGPDTAYRLDAVSTRFVEAALCDAAFETLLYVYRAKTDSLGPNVALPRLESVGCNRRGCGSASKMRVTLLRGYTYFFVVDGWRGAGGTYTLTLTRPSEPYGNRFQIPQPAVQSLPFQAKSDTTLFSNDYAPPCMPASTAPDVIYTLDLVLPGFADILLCSSAVTPVLHAYRDNPGPSTLLACGTPFNDSGRMCSLVQLQYWQTDIFSVYLVVDSADASGGPFQLDVTYTKPGNILANAKAIAALPFTDAASTAGYRSSHSVGSTAGCPSAGPDVVYAYTPGADVYAAVSLCSGGGSFAGATLFIYQDQVDASHLRGCSSPGCGAKQSSIPGIQLLASYTYYVVVDGQAETSAGPYTLTVQPVPEPLGNRIGDALPVGALPFVTSNTTAGAFADDYNAGPYLQQCGGQGAPDLAYELKPAQPGVIEVSLCRSNFTTSLYVMDSKQRVITCAAFTQGCGNGLQSRLRMYVTAAEVYYIIVDGFNGWGDAGTYELSVQSVEEPAGNSFDNPKVVDSLPYADQDTTANFHNALPAAPCAIQAVHSTPSAQYMPQVIYRLDGTDLICSVDIRLSPAVENLTLAIYEEPQAAAASAGAPRQPLKLRSCTQVPFTATLQSLMLPTNAMSAYYISIQGPMVLSNFTLNVLPTPCAKSDVPACKPAKPAAGAAQTEALARTAQLDPGHTSALRIDELKCGADGVEVSASLAFSHPVETVTPDVLMINGGAGTILNVLPSSATDTCAGFTITGQLPTAALADLTLYSTTPVCVSLVSDSVQDVGGVQMPSALICQQMKQCV</sequence>
<gene>
    <name evidence="2" type="ORF">WJX72_009935</name>
</gene>
<feature type="chain" id="PRO_5043688110" description="Peptidase C-terminal archaeal/bacterial domain-containing protein" evidence="1">
    <location>
        <begin position="24"/>
        <end position="1488"/>
    </location>
</feature>
<dbReference type="EMBL" id="JALJOR010000009">
    <property type="protein sequence ID" value="KAK9811785.1"/>
    <property type="molecule type" value="Genomic_DNA"/>
</dbReference>
<evidence type="ECO:0000313" key="3">
    <source>
        <dbReference type="Proteomes" id="UP001489004"/>
    </source>
</evidence>
<name>A0AAW1PPU9_9CHLO</name>
<accession>A0AAW1PPU9</accession>
<keyword evidence="3" id="KW-1185">Reference proteome</keyword>
<evidence type="ECO:0008006" key="4">
    <source>
        <dbReference type="Google" id="ProtNLM"/>
    </source>
</evidence>
<reference evidence="2 3" key="1">
    <citation type="journal article" date="2024" name="Nat. Commun.">
        <title>Phylogenomics reveals the evolutionary origins of lichenization in chlorophyte algae.</title>
        <authorList>
            <person name="Puginier C."/>
            <person name="Libourel C."/>
            <person name="Otte J."/>
            <person name="Skaloud P."/>
            <person name="Haon M."/>
            <person name="Grisel S."/>
            <person name="Petersen M."/>
            <person name="Berrin J.G."/>
            <person name="Delaux P.M."/>
            <person name="Dal Grande F."/>
            <person name="Keller J."/>
        </authorList>
    </citation>
    <scope>NUCLEOTIDE SEQUENCE [LARGE SCALE GENOMIC DNA]</scope>
    <source>
        <strain evidence="2 3">SAG 2043</strain>
    </source>
</reference>
<protein>
    <recommendedName>
        <fullName evidence="4">Peptidase C-terminal archaeal/bacterial domain-containing protein</fullName>
    </recommendedName>
</protein>
<comment type="caution">
    <text evidence="2">The sequence shown here is derived from an EMBL/GenBank/DDBJ whole genome shotgun (WGS) entry which is preliminary data.</text>
</comment>
<evidence type="ECO:0000256" key="1">
    <source>
        <dbReference type="SAM" id="SignalP"/>
    </source>
</evidence>
<keyword evidence="1" id="KW-0732">Signal</keyword>